<name>A0A183C0B3_GLOPA</name>
<reference evidence="1" key="2">
    <citation type="submission" date="2014-05" db="EMBL/GenBank/DDBJ databases">
        <title>The genome and life-stage specific transcriptomes of Globodera pallida elucidate key aspects of plant parasitism by a cyst nematode.</title>
        <authorList>
            <person name="Cotton J.A."/>
            <person name="Lilley C.J."/>
            <person name="Jones L.M."/>
            <person name="Kikuchi T."/>
            <person name="Reid A.J."/>
            <person name="Thorpe P."/>
            <person name="Tsai I.J."/>
            <person name="Beasley H."/>
            <person name="Blok V."/>
            <person name="Cock P.J.A."/>
            <person name="Van den Akker S.E."/>
            <person name="Holroyd N."/>
            <person name="Hunt M."/>
            <person name="Mantelin S."/>
            <person name="Naghra H."/>
            <person name="Pain A."/>
            <person name="Palomares-Rius J.E."/>
            <person name="Zarowiecki M."/>
            <person name="Berriman M."/>
            <person name="Jones J.T."/>
            <person name="Urwin P.E."/>
        </authorList>
    </citation>
    <scope>NUCLEOTIDE SEQUENCE [LARGE SCALE GENOMIC DNA]</scope>
    <source>
        <strain evidence="1">Lindley</strain>
    </source>
</reference>
<protein>
    <submittedName>
        <fullName evidence="2">Fork-head domain-containing protein</fullName>
    </submittedName>
</protein>
<proteinExistence type="predicted"/>
<keyword evidence="1" id="KW-1185">Reference proteome</keyword>
<evidence type="ECO:0000313" key="2">
    <source>
        <dbReference type="WBParaSite" id="GPLIN_000630500"/>
    </source>
</evidence>
<dbReference type="WBParaSite" id="GPLIN_000630500">
    <property type="protein sequence ID" value="GPLIN_000630500"/>
    <property type="gene ID" value="GPLIN_000630500"/>
</dbReference>
<dbReference type="Proteomes" id="UP000050741">
    <property type="component" value="Unassembled WGS sequence"/>
</dbReference>
<accession>A0A183C0B3</accession>
<organism evidence="1 2">
    <name type="scientific">Globodera pallida</name>
    <name type="common">Potato cyst nematode worm</name>
    <name type="synonym">Heterodera pallida</name>
    <dbReference type="NCBI Taxonomy" id="36090"/>
    <lineage>
        <taxon>Eukaryota</taxon>
        <taxon>Metazoa</taxon>
        <taxon>Ecdysozoa</taxon>
        <taxon>Nematoda</taxon>
        <taxon>Chromadorea</taxon>
        <taxon>Rhabditida</taxon>
        <taxon>Tylenchina</taxon>
        <taxon>Tylenchomorpha</taxon>
        <taxon>Tylenchoidea</taxon>
        <taxon>Heteroderidae</taxon>
        <taxon>Heteroderinae</taxon>
        <taxon>Globodera</taxon>
    </lineage>
</organism>
<evidence type="ECO:0000313" key="1">
    <source>
        <dbReference type="Proteomes" id="UP000050741"/>
    </source>
</evidence>
<dbReference type="AlphaFoldDB" id="A0A183C0B3"/>
<reference evidence="1" key="1">
    <citation type="submission" date="2013-12" db="EMBL/GenBank/DDBJ databases">
        <authorList>
            <person name="Aslett M."/>
        </authorList>
    </citation>
    <scope>NUCLEOTIDE SEQUENCE [LARGE SCALE GENOMIC DNA]</scope>
    <source>
        <strain evidence="1">Lindley</strain>
    </source>
</reference>
<sequence>MRYFVHSSTKQKYDILQQYPNYKYRPRRKSKPQSFTNVGQHFRHQHIVVPTFNGTSKQQHHTGNAAAAVHSFGTSNEQLPTFPSTSDAQNAIARMASSLMASPVTTCAQFSCLSANTIAQRPAVDGILPRIEEASLANNHFYQQIQIMALLMSTMKNVPALSIPPQ</sequence>
<reference evidence="2" key="3">
    <citation type="submission" date="2016-06" db="UniProtKB">
        <authorList>
            <consortium name="WormBaseParasite"/>
        </authorList>
    </citation>
    <scope>IDENTIFICATION</scope>
</reference>